<dbReference type="Proteomes" id="UP000298381">
    <property type="component" value="Unassembled WGS sequence"/>
</dbReference>
<keyword evidence="5" id="KW-0460">Magnesium</keyword>
<accession>A0A4Z0D498</accession>
<reference evidence="8 9" key="1">
    <citation type="submission" date="2019-03" db="EMBL/GenBank/DDBJ databases">
        <title>Draft genome sequence data and analysis of a Fermenting Bacterium, Soehngenia longevitae strain 1933PT, isolated from petroleum reservoir in Azerbaijan.</title>
        <authorList>
            <person name="Grouzdev D.S."/>
            <person name="Bidzhieva S.K."/>
            <person name="Sokolova D.S."/>
            <person name="Tourova T.P."/>
            <person name="Poltaraus A.B."/>
            <person name="Nazina T.N."/>
        </authorList>
    </citation>
    <scope>NUCLEOTIDE SEQUENCE [LARGE SCALE GENOMIC DNA]</scope>
    <source>
        <strain evidence="8 9">1933P</strain>
    </source>
</reference>
<keyword evidence="3" id="KW-0479">Metal-binding</keyword>
<dbReference type="PROSITE" id="PS51462">
    <property type="entry name" value="NUDIX"/>
    <property type="match status" value="1"/>
</dbReference>
<dbReference type="SUPFAM" id="SSF55811">
    <property type="entry name" value="Nudix"/>
    <property type="match status" value="1"/>
</dbReference>
<feature type="domain" description="Nudix hydrolase" evidence="7">
    <location>
        <begin position="21"/>
        <end position="155"/>
    </location>
</feature>
<evidence type="ECO:0000313" key="9">
    <source>
        <dbReference type="Proteomes" id="UP000298381"/>
    </source>
</evidence>
<dbReference type="CDD" id="cd03426">
    <property type="entry name" value="NUDIX_CoAse_Nudt7"/>
    <property type="match status" value="1"/>
</dbReference>
<gene>
    <name evidence="8" type="ORF">E4100_07560</name>
</gene>
<keyword evidence="9" id="KW-1185">Reference proteome</keyword>
<organism evidence="8 9">
    <name type="scientific">Soehngenia longivitae</name>
    <dbReference type="NCBI Taxonomy" id="2562294"/>
    <lineage>
        <taxon>Bacteria</taxon>
        <taxon>Bacillati</taxon>
        <taxon>Bacillota</taxon>
        <taxon>Tissierellia</taxon>
        <taxon>Tissierellales</taxon>
        <taxon>Tissierellaceae</taxon>
        <taxon>Soehngenia</taxon>
    </lineage>
</organism>
<evidence type="ECO:0000256" key="2">
    <source>
        <dbReference type="ARBA" id="ARBA00001946"/>
    </source>
</evidence>
<dbReference type="PANTHER" id="PTHR12992">
    <property type="entry name" value="NUDIX HYDROLASE"/>
    <property type="match status" value="1"/>
</dbReference>
<protein>
    <submittedName>
        <fullName evidence="8">CoA pyrophosphatase</fullName>
    </submittedName>
</protein>
<dbReference type="EMBL" id="SRIB01000010">
    <property type="protein sequence ID" value="TFZ39666.1"/>
    <property type="molecule type" value="Genomic_DNA"/>
</dbReference>
<proteinExistence type="predicted"/>
<dbReference type="PANTHER" id="PTHR12992:SF11">
    <property type="entry name" value="MITOCHONDRIAL COENZYME A DIPHOSPHATASE NUDT8"/>
    <property type="match status" value="1"/>
</dbReference>
<dbReference type="InterPro" id="IPR015797">
    <property type="entry name" value="NUDIX_hydrolase-like_dom_sf"/>
</dbReference>
<evidence type="ECO:0000313" key="8">
    <source>
        <dbReference type="EMBL" id="TFZ39666.1"/>
    </source>
</evidence>
<evidence type="ECO:0000256" key="1">
    <source>
        <dbReference type="ARBA" id="ARBA00001936"/>
    </source>
</evidence>
<keyword evidence="6" id="KW-0464">Manganese</keyword>
<dbReference type="InterPro" id="IPR045121">
    <property type="entry name" value="CoAse"/>
</dbReference>
<dbReference type="PROSITE" id="PS00893">
    <property type="entry name" value="NUDIX_BOX"/>
    <property type="match status" value="1"/>
</dbReference>
<dbReference type="AlphaFoldDB" id="A0A4Z0D498"/>
<dbReference type="GO" id="GO:0010945">
    <property type="term" value="F:coenzyme A diphosphatase activity"/>
    <property type="evidence" value="ECO:0007669"/>
    <property type="project" value="InterPro"/>
</dbReference>
<evidence type="ECO:0000259" key="7">
    <source>
        <dbReference type="PROSITE" id="PS51462"/>
    </source>
</evidence>
<comment type="caution">
    <text evidence="8">The sequence shown here is derived from an EMBL/GenBank/DDBJ whole genome shotgun (WGS) entry which is preliminary data.</text>
</comment>
<evidence type="ECO:0000256" key="5">
    <source>
        <dbReference type="ARBA" id="ARBA00022842"/>
    </source>
</evidence>
<dbReference type="OrthoDB" id="9802805at2"/>
<comment type="cofactor">
    <cofactor evidence="2">
        <name>Mg(2+)</name>
        <dbReference type="ChEBI" id="CHEBI:18420"/>
    </cofactor>
</comment>
<dbReference type="Pfam" id="PF00293">
    <property type="entry name" value="NUDIX"/>
    <property type="match status" value="1"/>
</dbReference>
<evidence type="ECO:0000256" key="6">
    <source>
        <dbReference type="ARBA" id="ARBA00023211"/>
    </source>
</evidence>
<name>A0A4Z0D498_9FIRM</name>
<dbReference type="RefSeq" id="WP_135271434.1">
    <property type="nucleotide sequence ID" value="NZ_SRIB01000010.1"/>
</dbReference>
<dbReference type="InterPro" id="IPR020084">
    <property type="entry name" value="NUDIX_hydrolase_CS"/>
</dbReference>
<dbReference type="GO" id="GO:0046872">
    <property type="term" value="F:metal ion binding"/>
    <property type="evidence" value="ECO:0007669"/>
    <property type="project" value="UniProtKB-KW"/>
</dbReference>
<dbReference type="InterPro" id="IPR000086">
    <property type="entry name" value="NUDIX_hydrolase_dom"/>
</dbReference>
<dbReference type="Gene3D" id="3.90.79.10">
    <property type="entry name" value="Nucleoside Triphosphate Pyrophosphohydrolase"/>
    <property type="match status" value="1"/>
</dbReference>
<keyword evidence="4" id="KW-0378">Hydrolase</keyword>
<evidence type="ECO:0000256" key="4">
    <source>
        <dbReference type="ARBA" id="ARBA00022801"/>
    </source>
</evidence>
<sequence>MEIDELKRSLKYRIPQPIDIKNKYSVLIPLIKINEKWHIIYELRASTLIAQPGEISFPGGKVEENETYEQAAIRETVEELNIEEKNINVLGELDYLISYANFTIHCFLGELKDIKLEDIKPNEAEVDHVFAVPLDYFLIHEPMIFELALKTEGNESFPYELIPKGKDYNFRQGKHIVLFYQYGDYIIWGFTARMTKQFIEIIREIGAI</sequence>
<comment type="cofactor">
    <cofactor evidence="1">
        <name>Mn(2+)</name>
        <dbReference type="ChEBI" id="CHEBI:29035"/>
    </cofactor>
</comment>
<evidence type="ECO:0000256" key="3">
    <source>
        <dbReference type="ARBA" id="ARBA00022723"/>
    </source>
</evidence>